<name>A0ABW6I116_9FLAO</name>
<dbReference type="RefSeq" id="WP_379849356.1">
    <property type="nucleotide sequence ID" value="NZ_JBHZPY010000001.1"/>
</dbReference>
<dbReference type="Pfam" id="PF18926">
    <property type="entry name" value="DUF5676"/>
    <property type="match status" value="1"/>
</dbReference>
<evidence type="ECO:0000313" key="2">
    <source>
        <dbReference type="EMBL" id="MFE3869963.1"/>
    </source>
</evidence>
<sequence>MSIIPKWDTMNHINIRKFGLAFGITGALLYFVCALVMLVLGHDSSVNFFNTLLHGIDVSAIIRMNISPGEELRRFVQTFILSWMIGACIAGIYNISLGNKQEL</sequence>
<feature type="transmembrane region" description="Helical" evidence="1">
    <location>
        <begin position="20"/>
        <end position="40"/>
    </location>
</feature>
<keyword evidence="1" id="KW-0472">Membrane</keyword>
<dbReference type="Proteomes" id="UP001600107">
    <property type="component" value="Unassembled WGS sequence"/>
</dbReference>
<feature type="transmembrane region" description="Helical" evidence="1">
    <location>
        <begin position="78"/>
        <end position="97"/>
    </location>
</feature>
<protein>
    <submittedName>
        <fullName evidence="2">DUF5676 family membrane protein</fullName>
    </submittedName>
</protein>
<accession>A0ABW6I116</accession>
<reference evidence="2 3" key="1">
    <citation type="submission" date="2024-06" db="EMBL/GenBank/DDBJ databases">
        <title>Flavobacterium spp. isolated from glacier.</title>
        <authorList>
            <person name="Han D."/>
        </authorList>
    </citation>
    <scope>NUCLEOTIDE SEQUENCE [LARGE SCALE GENOMIC DNA]</scope>
    <source>
        <strain evidence="2 3">ZS1P70</strain>
    </source>
</reference>
<dbReference type="InterPro" id="IPR044020">
    <property type="entry name" value="DUF5676"/>
</dbReference>
<evidence type="ECO:0000256" key="1">
    <source>
        <dbReference type="SAM" id="Phobius"/>
    </source>
</evidence>
<keyword evidence="1" id="KW-0812">Transmembrane</keyword>
<organism evidence="2 3">
    <name type="scientific">Flavobacterium zhoui</name>
    <dbReference type="NCBI Taxonomy" id="3230414"/>
    <lineage>
        <taxon>Bacteria</taxon>
        <taxon>Pseudomonadati</taxon>
        <taxon>Bacteroidota</taxon>
        <taxon>Flavobacteriia</taxon>
        <taxon>Flavobacteriales</taxon>
        <taxon>Flavobacteriaceae</taxon>
        <taxon>Flavobacterium</taxon>
    </lineage>
</organism>
<evidence type="ECO:0000313" key="3">
    <source>
        <dbReference type="Proteomes" id="UP001600107"/>
    </source>
</evidence>
<proteinExistence type="predicted"/>
<gene>
    <name evidence="2" type="ORF">ACFX5F_01840</name>
</gene>
<keyword evidence="1" id="KW-1133">Transmembrane helix</keyword>
<dbReference type="EMBL" id="JBHZPY010000001">
    <property type="protein sequence ID" value="MFE3869963.1"/>
    <property type="molecule type" value="Genomic_DNA"/>
</dbReference>
<keyword evidence="3" id="KW-1185">Reference proteome</keyword>
<comment type="caution">
    <text evidence="2">The sequence shown here is derived from an EMBL/GenBank/DDBJ whole genome shotgun (WGS) entry which is preliminary data.</text>
</comment>